<evidence type="ECO:0000313" key="3">
    <source>
        <dbReference type="Proteomes" id="UP000243975"/>
    </source>
</evidence>
<evidence type="ECO:0000256" key="1">
    <source>
        <dbReference type="SAM" id="Phobius"/>
    </source>
</evidence>
<reference evidence="2 3" key="1">
    <citation type="journal article" date="2016" name="Sci. Rep.">
        <title>The genome sequence of the outbreeding globe artichoke constructed de novo incorporating a phase-aware low-pass sequencing strategy of F1 progeny.</title>
        <authorList>
            <person name="Scaglione D."/>
            <person name="Reyes-Chin-Wo S."/>
            <person name="Acquadro A."/>
            <person name="Froenicke L."/>
            <person name="Portis E."/>
            <person name="Beitel C."/>
            <person name="Tirone M."/>
            <person name="Mauro R."/>
            <person name="Lo Monaco A."/>
            <person name="Mauromicale G."/>
            <person name="Faccioli P."/>
            <person name="Cattivelli L."/>
            <person name="Rieseberg L."/>
            <person name="Michelmore R."/>
            <person name="Lanteri S."/>
        </authorList>
    </citation>
    <scope>NUCLEOTIDE SEQUENCE [LARGE SCALE GENOMIC DNA]</scope>
    <source>
        <strain evidence="2">2C</strain>
    </source>
</reference>
<comment type="caution">
    <text evidence="2">The sequence shown here is derived from an EMBL/GenBank/DDBJ whole genome shotgun (WGS) entry which is preliminary data.</text>
</comment>
<dbReference type="AlphaFoldDB" id="A0A103XU70"/>
<evidence type="ECO:0000313" key="2">
    <source>
        <dbReference type="EMBL" id="KVH96966.1"/>
    </source>
</evidence>
<keyword evidence="1" id="KW-0812">Transmembrane</keyword>
<dbReference type="Gramene" id="KVH96966">
    <property type="protein sequence ID" value="KVH96966"/>
    <property type="gene ID" value="Ccrd_000940"/>
</dbReference>
<organism evidence="2 3">
    <name type="scientific">Cynara cardunculus var. scolymus</name>
    <name type="common">Globe artichoke</name>
    <name type="synonym">Cynara scolymus</name>
    <dbReference type="NCBI Taxonomy" id="59895"/>
    <lineage>
        <taxon>Eukaryota</taxon>
        <taxon>Viridiplantae</taxon>
        <taxon>Streptophyta</taxon>
        <taxon>Embryophyta</taxon>
        <taxon>Tracheophyta</taxon>
        <taxon>Spermatophyta</taxon>
        <taxon>Magnoliopsida</taxon>
        <taxon>eudicotyledons</taxon>
        <taxon>Gunneridae</taxon>
        <taxon>Pentapetalae</taxon>
        <taxon>asterids</taxon>
        <taxon>campanulids</taxon>
        <taxon>Asterales</taxon>
        <taxon>Asteraceae</taxon>
        <taxon>Carduoideae</taxon>
        <taxon>Cardueae</taxon>
        <taxon>Carduinae</taxon>
        <taxon>Cynara</taxon>
    </lineage>
</organism>
<proteinExistence type="predicted"/>
<dbReference type="PANTHER" id="PTHR34064">
    <property type="entry name" value="OS04G0672300 PROTEIN"/>
    <property type="match status" value="1"/>
</dbReference>
<protein>
    <submittedName>
        <fullName evidence="2">Uncharacterized protein</fullName>
    </submittedName>
</protein>
<sequence length="193" mass="21198">MEANLNSCKENLQELEEKGAQKISAFDQNFNMKSADSFTLDMEPFSQDVTLTSRINRSLSRKGSQTGAERKMNSNCVMNDGERDAIPSPKACSMAGTMLEKMVIVDQTTDHITKPQAQHQIAIMTSGSTTTIEAAGTPTKFSLSVKRSSSFKQSSLLNPPRILFFFATLSILGTIILICLTLSMEMTTRTQLA</sequence>
<dbReference type="OMA" id="RYTEDDN"/>
<name>A0A103XU70_CYNCS</name>
<accession>A0A103XU70</accession>
<keyword evidence="1" id="KW-0472">Membrane</keyword>
<dbReference type="STRING" id="59895.A0A103XU70"/>
<dbReference type="Proteomes" id="UP000243975">
    <property type="component" value="Unassembled WGS sequence"/>
</dbReference>
<dbReference type="EMBL" id="LEKV01003934">
    <property type="protein sequence ID" value="KVH96966.1"/>
    <property type="molecule type" value="Genomic_DNA"/>
</dbReference>
<dbReference type="PANTHER" id="PTHR34064:SF4">
    <property type="entry name" value="PROTEIN, PUTATIVE-RELATED"/>
    <property type="match status" value="1"/>
</dbReference>
<keyword evidence="3" id="KW-1185">Reference proteome</keyword>
<gene>
    <name evidence="2" type="ORF">Ccrd_000940</name>
</gene>
<feature type="transmembrane region" description="Helical" evidence="1">
    <location>
        <begin position="162"/>
        <end position="182"/>
    </location>
</feature>
<keyword evidence="1" id="KW-1133">Transmembrane helix</keyword>